<keyword evidence="6" id="KW-1185">Reference proteome</keyword>
<protein>
    <submittedName>
        <fullName evidence="5">Tagaturonate reductase</fullName>
    </submittedName>
</protein>
<dbReference type="NCBIfam" id="NF002969">
    <property type="entry name" value="PRK03643.1"/>
    <property type="match status" value="1"/>
</dbReference>
<evidence type="ECO:0000259" key="3">
    <source>
        <dbReference type="Pfam" id="PF01232"/>
    </source>
</evidence>
<sequence>MKQLNRQNFPAKSYPTKIMQFGSGNFLRGFIDWQIDYLNRHSSLNAGVSIIRPRPIKKNAGPSMNEQDCLYTTLVRGLNEQGEVVEEVRVIDCVNEEISIYDDYEKYLGLATNPDLKIIFSNTTEAGIEYLPEDKLEDKPAKAFPAKLTQWLFERFVHFDGGADTGVMIIPCELIDYNGEKLKEIVLKYSHQWELGEKFENWLAASNHFCSTLVDRIVPGFPTTEKQALHDKLGYVDDFLVASEYFHFLAIQGPQSLVDLLCLKDTSLNIKVVDDIYPYKQRKVAILNGAHSAMVPLAFMAGINTVGEAMQDSLFETYVEKLIADEIIPTLDLPKQELEDFANDVVKRFKNPYIHHLLLSIALNSMTKVQTRILPQLLKYIAVNGKVPELMSQAIAAEVLLYSGVRNGQTFELADSQKWLELMSSNWKKLNDNAISSQQLVDQVLSAKWHWQQDLTQVPNLSKCVTQALDSFLKIGVRASLLKVIEA</sequence>
<reference evidence="5 6" key="1">
    <citation type="submission" date="2022-01" db="EMBL/GenBank/DDBJ databases">
        <title>Paraglaciecola sp. G1-23.</title>
        <authorList>
            <person name="Jin M.S."/>
            <person name="Han D.M."/>
            <person name="Kim H.M."/>
            <person name="Jeon C.O."/>
        </authorList>
    </citation>
    <scope>NUCLEOTIDE SEQUENCE [LARGE SCALE GENOMIC DNA]</scope>
    <source>
        <strain evidence="5 6">G1-23</strain>
    </source>
</reference>
<dbReference type="PANTHER" id="PTHR30524">
    <property type="entry name" value="MANNITOL-1-PHOSPHATE 5-DEHYDROGENASE"/>
    <property type="match status" value="1"/>
</dbReference>
<dbReference type="Pfam" id="PF08125">
    <property type="entry name" value="Mannitol_dh_C"/>
    <property type="match status" value="1"/>
</dbReference>
<keyword evidence="2" id="KW-0520">NAD</keyword>
<feature type="domain" description="Mannitol dehydrogenase C-terminal" evidence="4">
    <location>
        <begin position="275"/>
        <end position="471"/>
    </location>
</feature>
<dbReference type="InterPro" id="IPR013328">
    <property type="entry name" value="6PGD_dom2"/>
</dbReference>
<proteinExistence type="predicted"/>
<evidence type="ECO:0000259" key="4">
    <source>
        <dbReference type="Pfam" id="PF08125"/>
    </source>
</evidence>
<evidence type="ECO:0000313" key="6">
    <source>
        <dbReference type="Proteomes" id="UP001521137"/>
    </source>
</evidence>
<dbReference type="Gene3D" id="1.10.1040.10">
    <property type="entry name" value="N-(1-d-carboxylethyl)-l-norvaline Dehydrogenase, domain 2"/>
    <property type="match status" value="1"/>
</dbReference>
<comment type="caution">
    <text evidence="5">The sequence shown here is derived from an EMBL/GenBank/DDBJ whole genome shotgun (WGS) entry which is preliminary data.</text>
</comment>
<gene>
    <name evidence="5" type="ORF">L0668_15810</name>
</gene>
<dbReference type="InterPro" id="IPR036291">
    <property type="entry name" value="NAD(P)-bd_dom_sf"/>
</dbReference>
<evidence type="ECO:0000256" key="1">
    <source>
        <dbReference type="ARBA" id="ARBA00023002"/>
    </source>
</evidence>
<dbReference type="PANTHER" id="PTHR30524:SF0">
    <property type="entry name" value="ALTRONATE OXIDOREDUCTASE-RELATED"/>
    <property type="match status" value="1"/>
</dbReference>
<name>A0ABS9D9D4_9ALTE</name>
<dbReference type="Proteomes" id="UP001521137">
    <property type="component" value="Unassembled WGS sequence"/>
</dbReference>
<dbReference type="InterPro" id="IPR008927">
    <property type="entry name" value="6-PGluconate_DH-like_C_sf"/>
</dbReference>
<dbReference type="Pfam" id="PF01232">
    <property type="entry name" value="Mannitol_dh"/>
    <property type="match status" value="1"/>
</dbReference>
<evidence type="ECO:0000313" key="5">
    <source>
        <dbReference type="EMBL" id="MCF2949587.1"/>
    </source>
</evidence>
<dbReference type="RefSeq" id="WP_235313691.1">
    <property type="nucleotide sequence ID" value="NZ_JAKGAS010000009.1"/>
</dbReference>
<accession>A0ABS9D9D4</accession>
<dbReference type="InterPro" id="IPR013118">
    <property type="entry name" value="Mannitol_DH_C"/>
</dbReference>
<dbReference type="InterPro" id="IPR013131">
    <property type="entry name" value="Mannitol_DH_N"/>
</dbReference>
<keyword evidence="1" id="KW-0560">Oxidoreductase</keyword>
<dbReference type="Gene3D" id="3.40.50.720">
    <property type="entry name" value="NAD(P)-binding Rossmann-like Domain"/>
    <property type="match status" value="1"/>
</dbReference>
<dbReference type="EMBL" id="JAKGAS010000009">
    <property type="protein sequence ID" value="MCF2949587.1"/>
    <property type="molecule type" value="Genomic_DNA"/>
</dbReference>
<feature type="domain" description="Mannitol dehydrogenase N-terminal" evidence="3">
    <location>
        <begin position="17"/>
        <end position="256"/>
    </location>
</feature>
<dbReference type="SUPFAM" id="SSF51735">
    <property type="entry name" value="NAD(P)-binding Rossmann-fold domains"/>
    <property type="match status" value="1"/>
</dbReference>
<dbReference type="SUPFAM" id="SSF48179">
    <property type="entry name" value="6-phosphogluconate dehydrogenase C-terminal domain-like"/>
    <property type="match status" value="1"/>
</dbReference>
<evidence type="ECO:0000256" key="2">
    <source>
        <dbReference type="ARBA" id="ARBA00023027"/>
    </source>
</evidence>
<organism evidence="5 6">
    <name type="scientific">Paraglaciecola algarum</name>
    <dbReference type="NCBI Taxonomy" id="3050085"/>
    <lineage>
        <taxon>Bacteria</taxon>
        <taxon>Pseudomonadati</taxon>
        <taxon>Pseudomonadota</taxon>
        <taxon>Gammaproteobacteria</taxon>
        <taxon>Alteromonadales</taxon>
        <taxon>Alteromonadaceae</taxon>
        <taxon>Paraglaciecola</taxon>
    </lineage>
</organism>